<evidence type="ECO:0000256" key="1">
    <source>
        <dbReference type="ARBA" id="ARBA00004651"/>
    </source>
</evidence>
<comment type="subcellular location">
    <subcellularLocation>
        <location evidence="1">Cell membrane</location>
        <topology evidence="1">Multi-pass membrane protein</topology>
    </subcellularLocation>
</comment>
<dbReference type="InterPro" id="IPR052192">
    <property type="entry name" value="Insect_Ionotropic_Sensory_Rcpt"/>
</dbReference>
<dbReference type="Gene3D" id="1.10.287.70">
    <property type="match status" value="1"/>
</dbReference>
<evidence type="ECO:0000256" key="2">
    <source>
        <dbReference type="ARBA" id="ARBA00022475"/>
    </source>
</evidence>
<keyword evidence="3 8" id="KW-0812">Transmembrane</keyword>
<evidence type="ECO:0000256" key="7">
    <source>
        <dbReference type="ARBA" id="ARBA00023180"/>
    </source>
</evidence>
<keyword evidence="7" id="KW-0325">Glycoprotein</keyword>
<feature type="transmembrane region" description="Helical" evidence="8">
    <location>
        <begin position="354"/>
        <end position="377"/>
    </location>
</feature>
<evidence type="ECO:0000313" key="10">
    <source>
        <dbReference type="EMBL" id="KAG5669524.1"/>
    </source>
</evidence>
<protein>
    <recommendedName>
        <fullName evidence="12">Ionotropic receptor</fullName>
    </recommendedName>
</protein>
<dbReference type="Proteomes" id="UP001107558">
    <property type="component" value="Chromosome 4"/>
</dbReference>
<evidence type="ECO:0000256" key="9">
    <source>
        <dbReference type="SAM" id="SignalP"/>
    </source>
</evidence>
<evidence type="ECO:0008006" key="12">
    <source>
        <dbReference type="Google" id="ProtNLM"/>
    </source>
</evidence>
<evidence type="ECO:0000256" key="4">
    <source>
        <dbReference type="ARBA" id="ARBA00022989"/>
    </source>
</evidence>
<evidence type="ECO:0000313" key="11">
    <source>
        <dbReference type="Proteomes" id="UP001107558"/>
    </source>
</evidence>
<dbReference type="EMBL" id="JADBJN010000004">
    <property type="protein sequence ID" value="KAG5669524.1"/>
    <property type="molecule type" value="Genomic_DNA"/>
</dbReference>
<accession>A0A9J6BI75</accession>
<dbReference type="PANTHER" id="PTHR42643">
    <property type="entry name" value="IONOTROPIC RECEPTOR 20A-RELATED"/>
    <property type="match status" value="1"/>
</dbReference>
<evidence type="ECO:0000256" key="3">
    <source>
        <dbReference type="ARBA" id="ARBA00022692"/>
    </source>
</evidence>
<keyword evidence="11" id="KW-1185">Reference proteome</keyword>
<name>A0A9J6BI75_POLVA</name>
<dbReference type="AlphaFoldDB" id="A0A9J6BI75"/>
<dbReference type="SUPFAM" id="SSF53850">
    <property type="entry name" value="Periplasmic binding protein-like II"/>
    <property type="match status" value="1"/>
</dbReference>
<keyword evidence="9" id="KW-0732">Signal</keyword>
<keyword evidence="6" id="KW-0675">Receptor</keyword>
<keyword evidence="4 8" id="KW-1133">Transmembrane helix</keyword>
<keyword evidence="2" id="KW-1003">Cell membrane</keyword>
<evidence type="ECO:0000256" key="5">
    <source>
        <dbReference type="ARBA" id="ARBA00023136"/>
    </source>
</evidence>
<gene>
    <name evidence="10" type="ORF">PVAND_017411</name>
</gene>
<evidence type="ECO:0000256" key="8">
    <source>
        <dbReference type="SAM" id="Phobius"/>
    </source>
</evidence>
<keyword evidence="5 8" id="KW-0472">Membrane</keyword>
<reference evidence="10" key="1">
    <citation type="submission" date="2021-03" db="EMBL/GenBank/DDBJ databases">
        <title>Chromosome level genome of the anhydrobiotic midge Polypedilum vanderplanki.</title>
        <authorList>
            <person name="Yoshida Y."/>
            <person name="Kikawada T."/>
            <person name="Gusev O."/>
        </authorList>
    </citation>
    <scope>NUCLEOTIDE SEQUENCE</scope>
    <source>
        <strain evidence="10">NIAS01</strain>
        <tissue evidence="10">Whole body or cell culture</tissue>
    </source>
</reference>
<feature type="chain" id="PRO_5039911592" description="Ionotropic receptor" evidence="9">
    <location>
        <begin position="24"/>
        <end position="1108"/>
    </location>
</feature>
<evidence type="ECO:0000256" key="6">
    <source>
        <dbReference type="ARBA" id="ARBA00023170"/>
    </source>
</evidence>
<dbReference type="OrthoDB" id="6614738at2759"/>
<feature type="transmembrane region" description="Helical" evidence="8">
    <location>
        <begin position="605"/>
        <end position="626"/>
    </location>
</feature>
<feature type="signal peptide" evidence="9">
    <location>
        <begin position="1"/>
        <end position="23"/>
    </location>
</feature>
<feature type="transmembrane region" description="Helical" evidence="8">
    <location>
        <begin position="1030"/>
        <end position="1048"/>
    </location>
</feature>
<dbReference type="GO" id="GO:0005886">
    <property type="term" value="C:plasma membrane"/>
    <property type="evidence" value="ECO:0007669"/>
    <property type="project" value="UniProtKB-SubCell"/>
</dbReference>
<feature type="transmembrane region" description="Helical" evidence="8">
    <location>
        <begin position="1069"/>
        <end position="1091"/>
    </location>
</feature>
<proteinExistence type="predicted"/>
<dbReference type="PANTHER" id="PTHR42643:SF30">
    <property type="entry name" value="IONOTROPIC RECEPTOR 40A-RELATED"/>
    <property type="match status" value="1"/>
</dbReference>
<organism evidence="10 11">
    <name type="scientific">Polypedilum vanderplanki</name>
    <name type="common">Sleeping chironomid midge</name>
    <dbReference type="NCBI Taxonomy" id="319348"/>
    <lineage>
        <taxon>Eukaryota</taxon>
        <taxon>Metazoa</taxon>
        <taxon>Ecdysozoa</taxon>
        <taxon>Arthropoda</taxon>
        <taxon>Hexapoda</taxon>
        <taxon>Insecta</taxon>
        <taxon>Pterygota</taxon>
        <taxon>Neoptera</taxon>
        <taxon>Endopterygota</taxon>
        <taxon>Diptera</taxon>
        <taxon>Nematocera</taxon>
        <taxon>Chironomoidea</taxon>
        <taxon>Chironomidae</taxon>
        <taxon>Chironominae</taxon>
        <taxon>Polypedilum</taxon>
        <taxon>Polypedilum</taxon>
    </lineage>
</organism>
<comment type="caution">
    <text evidence="10">The sequence shown here is derived from an EMBL/GenBank/DDBJ whole genome shotgun (WGS) entry which is preliminary data.</text>
</comment>
<feature type="transmembrane region" description="Helical" evidence="8">
    <location>
        <begin position="417"/>
        <end position="436"/>
    </location>
</feature>
<feature type="transmembrane region" description="Helical" evidence="8">
    <location>
        <begin position="1007"/>
        <end position="1024"/>
    </location>
</feature>
<sequence>MKKSQDFLFILLIFRLLFIPSFCSDSLSVAKSMIDVIREFYIGNNLRFDFIIYGKLTNHLNEVITEVIKEISQEIVVNIQHFGNGKYEIDLKQSAVIFTETIEKLHELQKYSYHLKKAKNSLGFVNKHFKFLIYVEHMKNLVQITRKVEHIIYPPLWLFEFYLINTFNYVELHAVTLYSKDSCGKLSPKFLNAYSKVSQKWEKKLKDFDHFSNFHVCMLSIAVDFGPNWYLNVNRSENKKYFKKVDVYKAEIAHENFKYSGLIHEVMKSVAKKANFTLHYTAKSSKGELISGANNFQSEFGFTIHINFNSFEKDFENSKRFWYSEPCGSIDYYFLVMLNDLYTNYEKLLMPFDFITWILLILTVGLTFGIIFGYYAFPKCIRMIFYSSDMKDPAFNTLGVIFGISQLKLPQRSTKRFVLSLFIWFCLIFRTCYQSMLFEFMTSDMRKPLPASIDDLREMNYTVMILDLPTNHFHRMYRKILDNRQSPKFSLEVRPKFMEYYEKALNKTLTTKYAFFVSNYFHAAMNETAKNSLSIMDNERITELMGFSLFGNNILQVHLNDIISQLIPSGIIQHLNEFGVWYFFRRLFIEDEDSRRILSMTDLEFGFVIWIISLSLPITCFIIEILNGNYEKLRKKAKGIKLYTIGRTIETLLKLLIEKYQNKFQITLISSLKLHESLDRTKLSAKAICDVIRQFYIANNIRFDFIIYGRATNYIKDVINEVAIEISEDIPVNITHIKNIKNWNHELYQSAIILTETMENVYAFHHYFASSGKKYISWIPKKFKFLFYIEGIQSNYIKSYKIKIHDNFQFDIMNSEFILIQREDCIDLYVNLFYSKNVCAEYSYESLNYYIFKTQKWKRQLKNFDHSRDFFGCLLSFHAFHGYSAQWYTKNLKEYFDNSENFTKEIATIDLEIEGLTHEIIQLSAKKFNFLIHYTIEEPNSRQISGQNNFKMYFFLTKLQSAEIDDNSTRYYWSQPYMSIDYYFLVTENDFYTNYEKLFMPFDETTWILLSITILLTFIITFGSHYCPQWIRIIIFGLGIKDSAYRALGMMFGISQIKLPQKTVNRFALALFIWFWLIFRTCYQSMLFNFMTSDMRKPLPDHQLIIIN</sequence>